<proteinExistence type="inferred from homology"/>
<dbReference type="Proteomes" id="UP000264840">
    <property type="component" value="Unplaced"/>
</dbReference>
<feature type="compositionally biased region" description="Polar residues" evidence="5">
    <location>
        <begin position="121"/>
        <end position="136"/>
    </location>
</feature>
<evidence type="ECO:0000256" key="5">
    <source>
        <dbReference type="SAM" id="MobiDB-lite"/>
    </source>
</evidence>
<evidence type="ECO:0000256" key="1">
    <source>
        <dbReference type="ARBA" id="ARBA00009887"/>
    </source>
</evidence>
<evidence type="ECO:0000256" key="3">
    <source>
        <dbReference type="ARBA" id="ARBA00033306"/>
    </source>
</evidence>
<feature type="region of interest" description="Disordered" evidence="5">
    <location>
        <begin position="89"/>
        <end position="236"/>
    </location>
</feature>
<dbReference type="CDD" id="cd23705">
    <property type="entry name" value="Flattop"/>
    <property type="match status" value="1"/>
</dbReference>
<protein>
    <recommendedName>
        <fullName evidence="2">Protein Flattop</fullName>
    </recommendedName>
    <alternativeName>
        <fullName evidence="3">Cilia- and flagella-associated protein 126</fullName>
    </alternativeName>
</protein>
<dbReference type="CTD" id="257177"/>
<evidence type="ECO:0000313" key="7">
    <source>
        <dbReference type="Proteomes" id="UP000264840"/>
    </source>
</evidence>
<feature type="compositionally biased region" description="Basic and acidic residues" evidence="5">
    <location>
        <begin position="195"/>
        <end position="208"/>
    </location>
</feature>
<comment type="similarity">
    <text evidence="1">Belongs to the Flattop family.</text>
</comment>
<evidence type="ECO:0000256" key="2">
    <source>
        <dbReference type="ARBA" id="ARBA00019181"/>
    </source>
</evidence>
<organism evidence="6 7">
    <name type="scientific">Haplochromis burtoni</name>
    <name type="common">Burton's mouthbrooder</name>
    <name type="synonym">Chromis burtoni</name>
    <dbReference type="NCBI Taxonomy" id="8153"/>
    <lineage>
        <taxon>Eukaryota</taxon>
        <taxon>Metazoa</taxon>
        <taxon>Chordata</taxon>
        <taxon>Craniata</taxon>
        <taxon>Vertebrata</taxon>
        <taxon>Euteleostomi</taxon>
        <taxon>Actinopterygii</taxon>
        <taxon>Neopterygii</taxon>
        <taxon>Teleostei</taxon>
        <taxon>Neoteleostei</taxon>
        <taxon>Acanthomorphata</taxon>
        <taxon>Ovalentaria</taxon>
        <taxon>Cichlomorphae</taxon>
        <taxon>Cichliformes</taxon>
        <taxon>Cichlidae</taxon>
        <taxon>African cichlids</taxon>
        <taxon>Pseudocrenilabrinae</taxon>
        <taxon>Haplochromini</taxon>
        <taxon>Haplochromis</taxon>
    </lineage>
</organism>
<feature type="compositionally biased region" description="Polar residues" evidence="5">
    <location>
        <begin position="209"/>
        <end position="226"/>
    </location>
</feature>
<dbReference type="GO" id="GO:0044782">
    <property type="term" value="P:cilium organization"/>
    <property type="evidence" value="ECO:0007669"/>
    <property type="project" value="TreeGrafter"/>
</dbReference>
<dbReference type="Pfam" id="PF22611">
    <property type="entry name" value="CFAP126"/>
    <property type="match status" value="1"/>
</dbReference>
<dbReference type="GeneID" id="102290411"/>
<dbReference type="InterPro" id="IPR038797">
    <property type="entry name" value="Fltp"/>
</dbReference>
<reference evidence="6" key="1">
    <citation type="submission" date="2025-08" db="UniProtKB">
        <authorList>
            <consortium name="Ensembl"/>
        </authorList>
    </citation>
    <scope>IDENTIFICATION</scope>
</reference>
<accession>A0A3Q2VKD7</accession>
<name>A0A3Q2VKD7_HAPBU</name>
<keyword evidence="7" id="KW-1185">Reference proteome</keyword>
<dbReference type="GeneTree" id="ENSGT00390000001092"/>
<dbReference type="STRING" id="8153.ENSHBUP00000008568"/>
<dbReference type="OMA" id="NHIRPDT"/>
<dbReference type="Ensembl" id="ENSHBUT00000001722.1">
    <property type="protein sequence ID" value="ENSHBUP00000008568.1"/>
    <property type="gene ID" value="ENSHBUG00000010068.1"/>
</dbReference>
<evidence type="ECO:0000313" key="6">
    <source>
        <dbReference type="Ensembl" id="ENSHBUP00000008568.1"/>
    </source>
</evidence>
<dbReference type="PANTHER" id="PTHR34639">
    <property type="entry name" value="PROTEIN FLATTOP"/>
    <property type="match status" value="1"/>
</dbReference>
<dbReference type="AlphaFoldDB" id="A0A3Q2VKD7"/>
<feature type="compositionally biased region" description="Basic and acidic residues" evidence="5">
    <location>
        <begin position="227"/>
        <end position="236"/>
    </location>
</feature>
<dbReference type="RefSeq" id="XP_005950698.1">
    <property type="nucleotide sequence ID" value="XM_005950636.3"/>
</dbReference>
<feature type="compositionally biased region" description="Polar residues" evidence="5">
    <location>
        <begin position="143"/>
        <end position="172"/>
    </location>
</feature>
<dbReference type="GO" id="GO:0036064">
    <property type="term" value="C:ciliary basal body"/>
    <property type="evidence" value="ECO:0007669"/>
    <property type="project" value="TreeGrafter"/>
</dbReference>
<reference evidence="6" key="2">
    <citation type="submission" date="2025-09" db="UniProtKB">
        <authorList>
            <consortium name="Ensembl"/>
        </authorList>
    </citation>
    <scope>IDENTIFICATION</scope>
</reference>
<evidence type="ECO:0000256" key="4">
    <source>
        <dbReference type="ARBA" id="ARBA00045261"/>
    </source>
</evidence>
<dbReference type="PANTHER" id="PTHR34639:SF1">
    <property type="entry name" value="PROTEIN FLATTOP"/>
    <property type="match status" value="1"/>
</dbReference>
<dbReference type="OrthoDB" id="521617at2759"/>
<sequence>MSSRYSANQYDSAFKPHRLQNWCETKHFKERPSAQVGRTTFIADDRGHLLPGVGKRGLAWPDFKGTWDLPARIPGQRINPTARSVEGLNRLKSWGRYPKNADMSQPHRGSKSTNRQKETGEQTSLKVLQDDATQSAAAEARPASQNWSTTGSDRTTNQNRAGSQAATEQATGNDRLPSHCSAAEKNSALNQAAVEKNHIRPDTGEGRQTRNMSAKAVSQPSQASIEQRQRKIQQDL</sequence>
<comment type="function">
    <text evidence="4">Microtubule inner protein (MIP) part of the dynein-decorated doublet microtubules (DMTs) in cilia axoneme. Acts as a regulator of cilium basal body docking and positioning in mono- and multiciliated cells. Regulates basal body docking and cilia formation in multiciliated lung cells. Regulates kinocilium positioning and stereocilia bundle morphogenesis in the inner ear.</text>
</comment>